<dbReference type="RefSeq" id="WP_136987828.1">
    <property type="nucleotide sequence ID" value="NZ_SZPQ01000001.1"/>
</dbReference>
<keyword evidence="1" id="KW-0472">Membrane</keyword>
<sequence>MEACDPAVCLAHALFLPVVFGFLISFESLRGMPMATAGSQHGPTPIPRQDRNGYLYPKKNRKALSVKSEDLALRSVILCVNAKK</sequence>
<name>A0ABY2SQT3_9HYPH</name>
<evidence type="ECO:0008006" key="4">
    <source>
        <dbReference type="Google" id="ProtNLM"/>
    </source>
</evidence>
<accession>A0ABY2SQT3</accession>
<keyword evidence="1" id="KW-1133">Transmembrane helix</keyword>
<keyword evidence="1" id="KW-0812">Transmembrane</keyword>
<gene>
    <name evidence="2" type="ORF">FCN80_00285</name>
</gene>
<dbReference type="EMBL" id="SZPQ01000001">
    <property type="protein sequence ID" value="TKI08537.1"/>
    <property type="molecule type" value="Genomic_DNA"/>
</dbReference>
<reference evidence="2 3" key="1">
    <citation type="submission" date="2019-04" db="EMBL/GenBank/DDBJ databases">
        <authorList>
            <person name="Li M."/>
            <person name="Gao C."/>
        </authorList>
    </citation>
    <scope>NUCLEOTIDE SEQUENCE [LARGE SCALE GENOMIC DNA]</scope>
    <source>
        <strain evidence="2 3">BGMRC 2031</strain>
    </source>
</reference>
<evidence type="ECO:0000313" key="2">
    <source>
        <dbReference type="EMBL" id="TKI08537.1"/>
    </source>
</evidence>
<evidence type="ECO:0000256" key="1">
    <source>
        <dbReference type="SAM" id="Phobius"/>
    </source>
</evidence>
<organism evidence="2 3">
    <name type="scientific">Martelella alba</name>
    <dbReference type="NCBI Taxonomy" id="2590451"/>
    <lineage>
        <taxon>Bacteria</taxon>
        <taxon>Pseudomonadati</taxon>
        <taxon>Pseudomonadota</taxon>
        <taxon>Alphaproteobacteria</taxon>
        <taxon>Hyphomicrobiales</taxon>
        <taxon>Aurantimonadaceae</taxon>
        <taxon>Martelella</taxon>
    </lineage>
</organism>
<feature type="transmembrane region" description="Helical" evidence="1">
    <location>
        <begin position="6"/>
        <end position="26"/>
    </location>
</feature>
<proteinExistence type="predicted"/>
<comment type="caution">
    <text evidence="2">The sequence shown here is derived from an EMBL/GenBank/DDBJ whole genome shotgun (WGS) entry which is preliminary data.</text>
</comment>
<protein>
    <recommendedName>
        <fullName evidence="4">Secreted protein</fullName>
    </recommendedName>
</protein>
<evidence type="ECO:0000313" key="3">
    <source>
        <dbReference type="Proteomes" id="UP000305202"/>
    </source>
</evidence>
<keyword evidence="3" id="KW-1185">Reference proteome</keyword>
<dbReference type="Proteomes" id="UP000305202">
    <property type="component" value="Unassembled WGS sequence"/>
</dbReference>